<accession>A0AAE3IE42</accession>
<evidence type="ECO:0000313" key="1">
    <source>
        <dbReference type="EMBL" id="MCU4717582.1"/>
    </source>
</evidence>
<dbReference type="AlphaFoldDB" id="A0AAE3IE42"/>
<gene>
    <name evidence="2" type="ORF">OB914_07895</name>
    <name evidence="1" type="ORF">OB916_05830</name>
</gene>
<proteinExistence type="predicted"/>
<dbReference type="EMBL" id="JAOPKD010000005">
    <property type="protein sequence ID" value="MCU4726889.1"/>
    <property type="molecule type" value="Genomic_DNA"/>
</dbReference>
<protein>
    <submittedName>
        <fullName evidence="2">Uncharacterized protein</fullName>
    </submittedName>
</protein>
<organism evidence="2 4">
    <name type="scientific">Halapricum hydrolyticum</name>
    <dbReference type="NCBI Taxonomy" id="2979991"/>
    <lineage>
        <taxon>Archaea</taxon>
        <taxon>Methanobacteriati</taxon>
        <taxon>Methanobacteriota</taxon>
        <taxon>Stenosarchaea group</taxon>
        <taxon>Halobacteria</taxon>
        <taxon>Halobacteriales</taxon>
        <taxon>Haloarculaceae</taxon>
        <taxon>Halapricum</taxon>
    </lineage>
</organism>
<keyword evidence="3" id="KW-1185">Reference proteome</keyword>
<evidence type="ECO:0000313" key="4">
    <source>
        <dbReference type="Proteomes" id="UP001209746"/>
    </source>
</evidence>
<evidence type="ECO:0000313" key="3">
    <source>
        <dbReference type="Proteomes" id="UP001208186"/>
    </source>
</evidence>
<dbReference type="Proteomes" id="UP001208186">
    <property type="component" value="Unassembled WGS sequence"/>
</dbReference>
<dbReference type="RefSeq" id="WP_315908348.1">
    <property type="nucleotide sequence ID" value="NZ_JAOPKC010000004.1"/>
</dbReference>
<evidence type="ECO:0000313" key="2">
    <source>
        <dbReference type="EMBL" id="MCU4726889.1"/>
    </source>
</evidence>
<comment type="caution">
    <text evidence="2">The sequence shown here is derived from an EMBL/GenBank/DDBJ whole genome shotgun (WGS) entry which is preliminary data.</text>
</comment>
<dbReference type="Proteomes" id="UP001209746">
    <property type="component" value="Unassembled WGS sequence"/>
</dbReference>
<dbReference type="EMBL" id="JAOPKC010000004">
    <property type="protein sequence ID" value="MCU4717582.1"/>
    <property type="molecule type" value="Genomic_DNA"/>
</dbReference>
<name>A0AAE3IE42_9EURY</name>
<sequence length="282" mass="32773">MSEDRKLARALGTTESPIIIHDSQLEKRDQRARAQLRTIPFFLELGVSRFVYDDLWAREFQLVNHGHCSPGAITLSDVSFPLTHIATEKQLRSKDEQDQGQEFISQADVTWELFKEGTEATGGQYVFVTDTPTPHIESRIPVPRRSVADQFNAISFEYEQLIHEYVKSNVESRLPLYDTKNLYFHRVSEHHATRGAPASELVELFDYERAPIESPVWEPLHFFIEHELEEVLEEYEAHVTTALRSWIEWGDTEKIAKRMIATLHRCNFDSGELTEYQHSDQR</sequence>
<reference evidence="2" key="1">
    <citation type="submission" date="2023-02" db="EMBL/GenBank/DDBJ databases">
        <title>Enrichment on poylsaccharides allowed isolation of novel metabolic and taxonomic groups of Haloarchaea.</title>
        <authorList>
            <person name="Sorokin D.Y."/>
            <person name="Elcheninov A.G."/>
            <person name="Khizhniak T.V."/>
            <person name="Kolganova T.V."/>
            <person name="Kublanov I.V."/>
        </authorList>
    </citation>
    <scope>NUCLEOTIDE SEQUENCE</scope>
    <source>
        <strain evidence="1 3">HArc-curdl5-1</strain>
        <strain evidence="2">HArc-curdl7</strain>
    </source>
</reference>